<sequence length="173" mass="19425">MSDLLVSIRHAKAADAEALSHVFETAWREAYRGIIPGVALEKMLTRRGPRWWRSTVTRGRPLVVIDPGQGVAGYISYGRCRDRSLPAEGEIDEFYLLPEYQGIGLGRRLFQAVRNDLHDKGMDRIAIWALADNERACRFYEGLGGRRIARVEERIGGIPLAKVAYLFGDGRPA</sequence>
<dbReference type="EMBL" id="JAIRBM010000003">
    <property type="protein sequence ID" value="MBZ6075565.1"/>
    <property type="molecule type" value="Genomic_DNA"/>
</dbReference>
<accession>A0ABS7VKA0</accession>
<dbReference type="RefSeq" id="WP_224312123.1">
    <property type="nucleotide sequence ID" value="NZ_JAIRBM010000003.1"/>
</dbReference>
<evidence type="ECO:0000313" key="5">
    <source>
        <dbReference type="Proteomes" id="UP000704176"/>
    </source>
</evidence>
<name>A0ABS7VKA0_9HYPH</name>
<dbReference type="PROSITE" id="PS51186">
    <property type="entry name" value="GNAT"/>
    <property type="match status" value="1"/>
</dbReference>
<gene>
    <name evidence="4" type="ORF">K9B37_04575</name>
</gene>
<dbReference type="InterPro" id="IPR050832">
    <property type="entry name" value="Bact_Acetyltransf"/>
</dbReference>
<protein>
    <submittedName>
        <fullName evidence="4">GNAT family N-acetyltransferase</fullName>
    </submittedName>
</protein>
<evidence type="ECO:0000256" key="1">
    <source>
        <dbReference type="ARBA" id="ARBA00022679"/>
    </source>
</evidence>
<evidence type="ECO:0000259" key="3">
    <source>
        <dbReference type="PROSITE" id="PS51186"/>
    </source>
</evidence>
<dbReference type="InterPro" id="IPR000182">
    <property type="entry name" value="GNAT_dom"/>
</dbReference>
<organism evidence="4 5">
    <name type="scientific">Microvirga puerhi</name>
    <dbReference type="NCBI Taxonomy" id="2876078"/>
    <lineage>
        <taxon>Bacteria</taxon>
        <taxon>Pseudomonadati</taxon>
        <taxon>Pseudomonadota</taxon>
        <taxon>Alphaproteobacteria</taxon>
        <taxon>Hyphomicrobiales</taxon>
        <taxon>Methylobacteriaceae</taxon>
        <taxon>Microvirga</taxon>
    </lineage>
</organism>
<reference evidence="4 5" key="1">
    <citation type="submission" date="2021-09" db="EMBL/GenBank/DDBJ databases">
        <title>The complete genome sequence of a new microorganism.</title>
        <authorList>
            <person name="Zi Z."/>
        </authorList>
    </citation>
    <scope>NUCLEOTIDE SEQUENCE [LARGE SCALE GENOMIC DNA]</scope>
    <source>
        <strain evidence="4 5">WGZ8</strain>
    </source>
</reference>
<comment type="caution">
    <text evidence="4">The sequence shown here is derived from an EMBL/GenBank/DDBJ whole genome shotgun (WGS) entry which is preliminary data.</text>
</comment>
<keyword evidence="5" id="KW-1185">Reference proteome</keyword>
<dbReference type="Pfam" id="PF00583">
    <property type="entry name" value="Acetyltransf_1"/>
    <property type="match status" value="1"/>
</dbReference>
<dbReference type="SUPFAM" id="SSF55729">
    <property type="entry name" value="Acyl-CoA N-acyltransferases (Nat)"/>
    <property type="match status" value="1"/>
</dbReference>
<keyword evidence="1" id="KW-0808">Transferase</keyword>
<dbReference type="Gene3D" id="3.40.630.30">
    <property type="match status" value="1"/>
</dbReference>
<feature type="domain" description="N-acetyltransferase" evidence="3">
    <location>
        <begin position="6"/>
        <end position="165"/>
    </location>
</feature>
<evidence type="ECO:0000256" key="2">
    <source>
        <dbReference type="ARBA" id="ARBA00023315"/>
    </source>
</evidence>
<dbReference type="CDD" id="cd04301">
    <property type="entry name" value="NAT_SF"/>
    <property type="match status" value="1"/>
</dbReference>
<dbReference type="PANTHER" id="PTHR43877">
    <property type="entry name" value="AMINOALKYLPHOSPHONATE N-ACETYLTRANSFERASE-RELATED-RELATED"/>
    <property type="match status" value="1"/>
</dbReference>
<keyword evidence="2" id="KW-0012">Acyltransferase</keyword>
<dbReference type="Proteomes" id="UP000704176">
    <property type="component" value="Unassembled WGS sequence"/>
</dbReference>
<evidence type="ECO:0000313" key="4">
    <source>
        <dbReference type="EMBL" id="MBZ6075565.1"/>
    </source>
</evidence>
<dbReference type="InterPro" id="IPR016181">
    <property type="entry name" value="Acyl_CoA_acyltransferase"/>
</dbReference>
<proteinExistence type="predicted"/>